<dbReference type="GO" id="GO:0015628">
    <property type="term" value="P:protein secretion by the type II secretion system"/>
    <property type="evidence" value="ECO:0007669"/>
    <property type="project" value="InterPro"/>
</dbReference>
<keyword evidence="11" id="KW-1185">Reference proteome</keyword>
<evidence type="ECO:0000256" key="6">
    <source>
        <dbReference type="ARBA" id="ARBA00022692"/>
    </source>
</evidence>
<dbReference type="Proteomes" id="UP000315003">
    <property type="component" value="Chromosome"/>
</dbReference>
<keyword evidence="5" id="KW-0997">Cell inner membrane</keyword>
<reference evidence="10 11" key="1">
    <citation type="submission" date="2019-02" db="EMBL/GenBank/DDBJ databases">
        <title>Deep-cultivation of Planctomycetes and their phenomic and genomic characterization uncovers novel biology.</title>
        <authorList>
            <person name="Wiegand S."/>
            <person name="Jogler M."/>
            <person name="Boedeker C."/>
            <person name="Pinto D."/>
            <person name="Vollmers J."/>
            <person name="Rivas-Marin E."/>
            <person name="Kohn T."/>
            <person name="Peeters S.H."/>
            <person name="Heuer A."/>
            <person name="Rast P."/>
            <person name="Oberbeckmann S."/>
            <person name="Bunk B."/>
            <person name="Jeske O."/>
            <person name="Meyerdierks A."/>
            <person name="Storesund J.E."/>
            <person name="Kallscheuer N."/>
            <person name="Luecker S."/>
            <person name="Lage O.M."/>
            <person name="Pohl T."/>
            <person name="Merkel B.J."/>
            <person name="Hornburger P."/>
            <person name="Mueller R.-W."/>
            <person name="Bruemmer F."/>
            <person name="Labrenz M."/>
            <person name="Spormann A.M."/>
            <person name="Op den Camp H."/>
            <person name="Overmann J."/>
            <person name="Amann R."/>
            <person name="Jetten M.S.M."/>
            <person name="Mascher T."/>
            <person name="Medema M.H."/>
            <person name="Devos D.P."/>
            <person name="Kaster A.-K."/>
            <person name="Ovreas L."/>
            <person name="Rohde M."/>
            <person name="Galperin M.Y."/>
            <person name="Jogler C."/>
        </authorList>
    </citation>
    <scope>NUCLEOTIDE SEQUENCE [LARGE SCALE GENOMIC DNA]</scope>
    <source>
        <strain evidence="10 11">SV_7m_r</strain>
    </source>
</reference>
<name>A0A517SPG1_9BACT</name>
<keyword evidence="4" id="KW-0488">Methylation</keyword>
<gene>
    <name evidence="10" type="ORF">SV7mr_04890</name>
</gene>
<keyword evidence="7 9" id="KW-1133">Transmembrane helix</keyword>
<proteinExistence type="inferred from homology"/>
<comment type="subcellular location">
    <subcellularLocation>
        <location evidence="1">Cell inner membrane</location>
        <topology evidence="1">Single-pass membrane protein</topology>
    </subcellularLocation>
</comment>
<evidence type="ECO:0008006" key="12">
    <source>
        <dbReference type="Google" id="ProtNLM"/>
    </source>
</evidence>
<dbReference type="GO" id="GO:0005886">
    <property type="term" value="C:plasma membrane"/>
    <property type="evidence" value="ECO:0007669"/>
    <property type="project" value="UniProtKB-SubCell"/>
</dbReference>
<dbReference type="RefSeq" id="WP_145268845.1">
    <property type="nucleotide sequence ID" value="NZ_CP036272.1"/>
</dbReference>
<evidence type="ECO:0000256" key="1">
    <source>
        <dbReference type="ARBA" id="ARBA00004377"/>
    </source>
</evidence>
<keyword evidence="8 9" id="KW-0472">Membrane</keyword>
<evidence type="ECO:0000313" key="10">
    <source>
        <dbReference type="EMBL" id="QDT58000.1"/>
    </source>
</evidence>
<dbReference type="InterPro" id="IPR010052">
    <property type="entry name" value="T2SS_protein-GspI"/>
</dbReference>
<keyword evidence="6 9" id="KW-0812">Transmembrane</keyword>
<organism evidence="10 11">
    <name type="scientific">Stieleria bergensis</name>
    <dbReference type="NCBI Taxonomy" id="2528025"/>
    <lineage>
        <taxon>Bacteria</taxon>
        <taxon>Pseudomonadati</taxon>
        <taxon>Planctomycetota</taxon>
        <taxon>Planctomycetia</taxon>
        <taxon>Pirellulales</taxon>
        <taxon>Pirellulaceae</taxon>
        <taxon>Stieleria</taxon>
    </lineage>
</organism>
<comment type="similarity">
    <text evidence="2">Belongs to the GSP I family.</text>
</comment>
<dbReference type="Pfam" id="PF07963">
    <property type="entry name" value="N_methyl"/>
    <property type="match status" value="1"/>
</dbReference>
<sequence>MNRQSIRNSLATKRRLITKRRRVGFTLLEVVVALVLMGSVLVASLLAFSKHQRQVALAEKRLQAVQVADQMVQRLATSPTGIPTPASGSVVGHVGWIWRTEIVGRVAVADQSLLVVQYSILDVANGQSAVPLVSVQVVKREGL</sequence>
<dbReference type="EMBL" id="CP036272">
    <property type="protein sequence ID" value="QDT58000.1"/>
    <property type="molecule type" value="Genomic_DNA"/>
</dbReference>
<dbReference type="SUPFAM" id="SSF54523">
    <property type="entry name" value="Pili subunits"/>
    <property type="match status" value="1"/>
</dbReference>
<dbReference type="PANTHER" id="PTHR38779">
    <property type="entry name" value="TYPE II SECRETION SYSTEM PROTEIN I-RELATED"/>
    <property type="match status" value="1"/>
</dbReference>
<protein>
    <recommendedName>
        <fullName evidence="12">Type II secretion system protein I</fullName>
    </recommendedName>
</protein>
<evidence type="ECO:0000256" key="5">
    <source>
        <dbReference type="ARBA" id="ARBA00022519"/>
    </source>
</evidence>
<evidence type="ECO:0000256" key="3">
    <source>
        <dbReference type="ARBA" id="ARBA00022475"/>
    </source>
</evidence>
<dbReference type="OrthoDB" id="274660at2"/>
<evidence type="ECO:0000256" key="4">
    <source>
        <dbReference type="ARBA" id="ARBA00022481"/>
    </source>
</evidence>
<dbReference type="GO" id="GO:0015627">
    <property type="term" value="C:type II protein secretion system complex"/>
    <property type="evidence" value="ECO:0007669"/>
    <property type="project" value="InterPro"/>
</dbReference>
<evidence type="ECO:0000256" key="9">
    <source>
        <dbReference type="SAM" id="Phobius"/>
    </source>
</evidence>
<dbReference type="PANTHER" id="PTHR38779:SF2">
    <property type="entry name" value="TYPE II SECRETION SYSTEM PROTEIN I-RELATED"/>
    <property type="match status" value="1"/>
</dbReference>
<dbReference type="NCBIfam" id="TIGR02532">
    <property type="entry name" value="IV_pilin_GFxxxE"/>
    <property type="match status" value="1"/>
</dbReference>
<evidence type="ECO:0000313" key="11">
    <source>
        <dbReference type="Proteomes" id="UP000315003"/>
    </source>
</evidence>
<dbReference type="InterPro" id="IPR045584">
    <property type="entry name" value="Pilin-like"/>
</dbReference>
<dbReference type="AlphaFoldDB" id="A0A517SPG1"/>
<evidence type="ECO:0000256" key="7">
    <source>
        <dbReference type="ARBA" id="ARBA00022989"/>
    </source>
</evidence>
<keyword evidence="3" id="KW-1003">Cell membrane</keyword>
<dbReference type="InterPro" id="IPR012902">
    <property type="entry name" value="N_methyl_site"/>
</dbReference>
<accession>A0A517SPG1</accession>
<feature type="transmembrane region" description="Helical" evidence="9">
    <location>
        <begin position="23"/>
        <end position="48"/>
    </location>
</feature>
<evidence type="ECO:0000256" key="2">
    <source>
        <dbReference type="ARBA" id="ARBA00008358"/>
    </source>
</evidence>
<evidence type="ECO:0000256" key="8">
    <source>
        <dbReference type="ARBA" id="ARBA00023136"/>
    </source>
</evidence>